<dbReference type="RefSeq" id="WP_090657458.1">
    <property type="nucleotide sequence ID" value="NZ_FOXQ01000004.1"/>
</dbReference>
<evidence type="ECO:0000313" key="2">
    <source>
        <dbReference type="Proteomes" id="UP000199031"/>
    </source>
</evidence>
<sequence length="364" mass="41402">MKKLLIKLFRKPVLRLAEKFSSRPDKERVFNSLTELHSKILSGDKKKGLIIPFNTASQKIIIFSDQHKGAKNKADDFAVCEPAYVAALDYYFKEGFTFINLGDGEELWENNIFQVKKHNKLSFEKEKLFVQQKRLIKIFGNHDLYWANDPLAWVQLESIYGKKIPVYEGCILTTTLNNRPFQIYLTHGHQGDLQSDGNAFSKFFVANVWGPLQGLLDINPNTPAFNDQLKSLHNTIMYEWSSVEKNVLLITGHTHQPVFMSLTHLERLYVKLAEAQKNEDADTVKAVEDEIAKAKPVNPTAPDLSKIIPSYFNTGCCCFDDGDITGIEIAGGCIRLIKWQSKTNPPKREVLEDINLGELEDLLP</sequence>
<dbReference type="Proteomes" id="UP000199031">
    <property type="component" value="Unassembled WGS sequence"/>
</dbReference>
<dbReference type="Gene3D" id="3.60.21.10">
    <property type="match status" value="1"/>
</dbReference>
<keyword evidence="2" id="KW-1185">Reference proteome</keyword>
<accession>A0A1I5V3Y6</accession>
<gene>
    <name evidence="1" type="ORF">SAMN05444277_104190</name>
</gene>
<dbReference type="STRING" id="1465490.SAMN05444277_104190"/>
<dbReference type="AlphaFoldDB" id="A0A1I5V3Y6"/>
<proteinExistence type="predicted"/>
<dbReference type="InterPro" id="IPR029052">
    <property type="entry name" value="Metallo-depent_PP-like"/>
</dbReference>
<evidence type="ECO:0008006" key="3">
    <source>
        <dbReference type="Google" id="ProtNLM"/>
    </source>
</evidence>
<evidence type="ECO:0000313" key="1">
    <source>
        <dbReference type="EMBL" id="SFQ02082.1"/>
    </source>
</evidence>
<protein>
    <recommendedName>
        <fullName evidence="3">Metallophosphoesterase</fullName>
    </recommendedName>
</protein>
<dbReference type="EMBL" id="FOXQ01000004">
    <property type="protein sequence ID" value="SFQ02082.1"/>
    <property type="molecule type" value="Genomic_DNA"/>
</dbReference>
<dbReference type="OrthoDB" id="9773199at2"/>
<dbReference type="SUPFAM" id="SSF56300">
    <property type="entry name" value="Metallo-dependent phosphatases"/>
    <property type="match status" value="1"/>
</dbReference>
<organism evidence="1 2">
    <name type="scientific">Parafilimonas terrae</name>
    <dbReference type="NCBI Taxonomy" id="1465490"/>
    <lineage>
        <taxon>Bacteria</taxon>
        <taxon>Pseudomonadati</taxon>
        <taxon>Bacteroidota</taxon>
        <taxon>Chitinophagia</taxon>
        <taxon>Chitinophagales</taxon>
        <taxon>Chitinophagaceae</taxon>
        <taxon>Parafilimonas</taxon>
    </lineage>
</organism>
<name>A0A1I5V3Y6_9BACT</name>
<reference evidence="1 2" key="1">
    <citation type="submission" date="2016-10" db="EMBL/GenBank/DDBJ databases">
        <authorList>
            <person name="de Groot N.N."/>
        </authorList>
    </citation>
    <scope>NUCLEOTIDE SEQUENCE [LARGE SCALE GENOMIC DNA]</scope>
    <source>
        <strain evidence="1 2">DSM 28286</strain>
    </source>
</reference>